<dbReference type="EnsemblProtists" id="EKX51572">
    <property type="protein sequence ID" value="EKX51572"/>
    <property type="gene ID" value="GUITHDRAFT_102835"/>
</dbReference>
<evidence type="ECO:0000259" key="7">
    <source>
        <dbReference type="PROSITE" id="PS50157"/>
    </source>
</evidence>
<keyword evidence="1 4" id="KW-0479">Metal-binding</keyword>
<dbReference type="PANTHER" id="PTHR13309:SF0">
    <property type="entry name" value="FMR1-INTERACTING PROTEIN NUFIP1"/>
    <property type="match status" value="1"/>
</dbReference>
<reference evidence="8 10" key="1">
    <citation type="journal article" date="2012" name="Nature">
        <title>Algal genomes reveal evolutionary mosaicism and the fate of nucleomorphs.</title>
        <authorList>
            <consortium name="DOE Joint Genome Institute"/>
            <person name="Curtis B.A."/>
            <person name="Tanifuji G."/>
            <person name="Burki F."/>
            <person name="Gruber A."/>
            <person name="Irimia M."/>
            <person name="Maruyama S."/>
            <person name="Arias M.C."/>
            <person name="Ball S.G."/>
            <person name="Gile G.H."/>
            <person name="Hirakawa Y."/>
            <person name="Hopkins J.F."/>
            <person name="Kuo A."/>
            <person name="Rensing S.A."/>
            <person name="Schmutz J."/>
            <person name="Symeonidi A."/>
            <person name="Elias M."/>
            <person name="Eveleigh R.J."/>
            <person name="Herman E.K."/>
            <person name="Klute M.J."/>
            <person name="Nakayama T."/>
            <person name="Obornik M."/>
            <person name="Reyes-Prieto A."/>
            <person name="Armbrust E.V."/>
            <person name="Aves S.J."/>
            <person name="Beiko R.G."/>
            <person name="Coutinho P."/>
            <person name="Dacks J.B."/>
            <person name="Durnford D.G."/>
            <person name="Fast N.M."/>
            <person name="Green B.R."/>
            <person name="Grisdale C.J."/>
            <person name="Hempel F."/>
            <person name="Henrissat B."/>
            <person name="Hoppner M.P."/>
            <person name="Ishida K."/>
            <person name="Kim E."/>
            <person name="Koreny L."/>
            <person name="Kroth P.G."/>
            <person name="Liu Y."/>
            <person name="Malik S.B."/>
            <person name="Maier U.G."/>
            <person name="McRose D."/>
            <person name="Mock T."/>
            <person name="Neilson J.A."/>
            <person name="Onodera N.T."/>
            <person name="Poole A.M."/>
            <person name="Pritham E.J."/>
            <person name="Richards T.A."/>
            <person name="Rocap G."/>
            <person name="Roy S.W."/>
            <person name="Sarai C."/>
            <person name="Schaack S."/>
            <person name="Shirato S."/>
            <person name="Slamovits C.H."/>
            <person name="Spencer D.F."/>
            <person name="Suzuki S."/>
            <person name="Worden A.Z."/>
            <person name="Zauner S."/>
            <person name="Barry K."/>
            <person name="Bell C."/>
            <person name="Bharti A.K."/>
            <person name="Crow J.A."/>
            <person name="Grimwood J."/>
            <person name="Kramer R."/>
            <person name="Lindquist E."/>
            <person name="Lucas S."/>
            <person name="Salamov A."/>
            <person name="McFadden G.I."/>
            <person name="Lane C.E."/>
            <person name="Keeling P.J."/>
            <person name="Gray M.W."/>
            <person name="Grigoriev I.V."/>
            <person name="Archibald J.M."/>
        </authorList>
    </citation>
    <scope>NUCLEOTIDE SEQUENCE</scope>
    <source>
        <strain evidence="8 10">CCMP2712</strain>
    </source>
</reference>
<evidence type="ECO:0000256" key="5">
    <source>
        <dbReference type="SAM" id="MobiDB-lite"/>
    </source>
</evidence>
<dbReference type="AlphaFoldDB" id="L1JT01"/>
<dbReference type="InterPro" id="IPR036855">
    <property type="entry name" value="Znf_CCCH_sf"/>
</dbReference>
<dbReference type="GO" id="GO:0005634">
    <property type="term" value="C:nucleus"/>
    <property type="evidence" value="ECO:0007669"/>
    <property type="project" value="TreeGrafter"/>
</dbReference>
<reference evidence="10" key="2">
    <citation type="submission" date="2012-11" db="EMBL/GenBank/DDBJ databases">
        <authorList>
            <person name="Kuo A."/>
            <person name="Curtis B.A."/>
            <person name="Tanifuji G."/>
            <person name="Burki F."/>
            <person name="Gruber A."/>
            <person name="Irimia M."/>
            <person name="Maruyama S."/>
            <person name="Arias M.C."/>
            <person name="Ball S.G."/>
            <person name="Gile G.H."/>
            <person name="Hirakawa Y."/>
            <person name="Hopkins J.F."/>
            <person name="Rensing S.A."/>
            <person name="Schmutz J."/>
            <person name="Symeonidi A."/>
            <person name="Elias M."/>
            <person name="Eveleigh R.J."/>
            <person name="Herman E.K."/>
            <person name="Klute M.J."/>
            <person name="Nakayama T."/>
            <person name="Obornik M."/>
            <person name="Reyes-Prieto A."/>
            <person name="Armbrust E.V."/>
            <person name="Aves S.J."/>
            <person name="Beiko R.G."/>
            <person name="Coutinho P."/>
            <person name="Dacks J.B."/>
            <person name="Durnford D.G."/>
            <person name="Fast N.M."/>
            <person name="Green B.R."/>
            <person name="Grisdale C."/>
            <person name="Hempe F."/>
            <person name="Henrissat B."/>
            <person name="Hoppner M.P."/>
            <person name="Ishida K.-I."/>
            <person name="Kim E."/>
            <person name="Koreny L."/>
            <person name="Kroth P.G."/>
            <person name="Liu Y."/>
            <person name="Malik S.-B."/>
            <person name="Maier U.G."/>
            <person name="McRose D."/>
            <person name="Mock T."/>
            <person name="Neilson J.A."/>
            <person name="Onodera N.T."/>
            <person name="Poole A.M."/>
            <person name="Pritham E.J."/>
            <person name="Richards T.A."/>
            <person name="Rocap G."/>
            <person name="Roy S.W."/>
            <person name="Sarai C."/>
            <person name="Schaack S."/>
            <person name="Shirato S."/>
            <person name="Slamovits C.H."/>
            <person name="Spencer D.F."/>
            <person name="Suzuki S."/>
            <person name="Worden A.Z."/>
            <person name="Zauner S."/>
            <person name="Barry K."/>
            <person name="Bell C."/>
            <person name="Bharti A.K."/>
            <person name="Crow J.A."/>
            <person name="Grimwood J."/>
            <person name="Kramer R."/>
            <person name="Lindquist E."/>
            <person name="Lucas S."/>
            <person name="Salamov A."/>
            <person name="McFadden G.I."/>
            <person name="Lane C.E."/>
            <person name="Keeling P.J."/>
            <person name="Gray M.W."/>
            <person name="Grigoriev I.V."/>
            <person name="Archibald J.M."/>
        </authorList>
    </citation>
    <scope>NUCLEOTIDE SEQUENCE</scope>
    <source>
        <strain evidence="10">CCMP2712</strain>
    </source>
</reference>
<feature type="region of interest" description="Disordered" evidence="5">
    <location>
        <begin position="125"/>
        <end position="234"/>
    </location>
</feature>
<dbReference type="PROSITE" id="PS50157">
    <property type="entry name" value="ZINC_FINGER_C2H2_2"/>
    <property type="match status" value="1"/>
</dbReference>
<dbReference type="RefSeq" id="XP_005838552.1">
    <property type="nucleotide sequence ID" value="XM_005838495.1"/>
</dbReference>
<feature type="zinc finger region" description="C3H1-type" evidence="4">
    <location>
        <begin position="236"/>
        <end position="263"/>
    </location>
</feature>
<evidence type="ECO:0000256" key="3">
    <source>
        <dbReference type="ARBA" id="ARBA00022833"/>
    </source>
</evidence>
<evidence type="ECO:0000256" key="2">
    <source>
        <dbReference type="ARBA" id="ARBA00022771"/>
    </source>
</evidence>
<dbReference type="GeneID" id="17308256"/>
<evidence type="ECO:0000313" key="9">
    <source>
        <dbReference type="EnsemblProtists" id="EKX51572"/>
    </source>
</evidence>
<dbReference type="SMART" id="SM00356">
    <property type="entry name" value="ZnF_C3H1"/>
    <property type="match status" value="1"/>
</dbReference>
<feature type="compositionally biased region" description="Basic and acidic residues" evidence="5">
    <location>
        <begin position="221"/>
        <end position="234"/>
    </location>
</feature>
<dbReference type="STRING" id="905079.L1JT01"/>
<dbReference type="GO" id="GO:0003723">
    <property type="term" value="F:RNA binding"/>
    <property type="evidence" value="ECO:0007669"/>
    <property type="project" value="InterPro"/>
</dbReference>
<accession>L1JT01</accession>
<dbReference type="OMA" id="ERKERWA"/>
<dbReference type="GO" id="GO:0000492">
    <property type="term" value="P:box C/D snoRNP assembly"/>
    <property type="evidence" value="ECO:0007669"/>
    <property type="project" value="TreeGrafter"/>
</dbReference>
<name>L1JT01_GUITC</name>
<feature type="region of interest" description="Disordered" evidence="5">
    <location>
        <begin position="261"/>
        <end position="282"/>
    </location>
</feature>
<dbReference type="PANTHER" id="PTHR13309">
    <property type="entry name" value="NUCLEAR FRAGILE X MENTAL RETARDATION PROTEIN INTERACTING PROTEIN 1"/>
    <property type="match status" value="1"/>
</dbReference>
<evidence type="ECO:0000313" key="8">
    <source>
        <dbReference type="EMBL" id="EKX51572.1"/>
    </source>
</evidence>
<feature type="domain" description="C3H1-type" evidence="6">
    <location>
        <begin position="236"/>
        <end position="263"/>
    </location>
</feature>
<dbReference type="SUPFAM" id="SSF90229">
    <property type="entry name" value="CCCH zinc finger"/>
    <property type="match status" value="1"/>
</dbReference>
<evidence type="ECO:0000256" key="4">
    <source>
        <dbReference type="PROSITE-ProRule" id="PRU00723"/>
    </source>
</evidence>
<sequence>MSEVPWYLQPTYTGEATSMAGLPFGMSTTRGPPSEKKEEYVSNDYFCDACEKDFKLYAHYEAHLATHVPCSFPGCVFFASQRIVKEHYANTHVGAGSLNDKKRMANFDSPEEIEKWREARRRNWPSATNISRKQEEEHVRKARGDCTSSSLDKRRKGPNWEIRVPRDSTSSRKTETKRSANVSMLPGAKEQKSEEGACESLTSLFSYGSDESEEAPPEQEAIVRGEEKSSSKAQERESGRVCKYFARGYCSKGKDCRFQHVKQEQKPNRKKESDKEGEYVPHSCIKRKGPSLLDRLLQKDNERDQRVVLQCIRHLIQRGLLAA</sequence>
<feature type="compositionally biased region" description="Basic and acidic residues" evidence="5">
    <location>
        <begin position="163"/>
        <end position="178"/>
    </location>
</feature>
<dbReference type="InterPro" id="IPR032297">
    <property type="entry name" value="Torus"/>
</dbReference>
<evidence type="ECO:0000256" key="1">
    <source>
        <dbReference type="ARBA" id="ARBA00022723"/>
    </source>
</evidence>
<dbReference type="InterPro" id="IPR019496">
    <property type="entry name" value="NUFIP1_cons_dom"/>
</dbReference>
<protein>
    <recommendedName>
        <fullName evidence="11">C3H1-type domain-containing protein</fullName>
    </recommendedName>
</protein>
<dbReference type="Pfam" id="PF16131">
    <property type="entry name" value="Torus"/>
    <property type="match status" value="1"/>
</dbReference>
<dbReference type="InterPro" id="IPR039136">
    <property type="entry name" value="NUFIP1-like"/>
</dbReference>
<dbReference type="OrthoDB" id="273070at2759"/>
<dbReference type="Gene3D" id="4.10.1000.10">
    <property type="entry name" value="Zinc finger, CCCH-type"/>
    <property type="match status" value="1"/>
</dbReference>
<dbReference type="Pfam" id="PF10453">
    <property type="entry name" value="NUFIP1"/>
    <property type="match status" value="1"/>
</dbReference>
<feature type="compositionally biased region" description="Basic and acidic residues" evidence="5">
    <location>
        <begin position="132"/>
        <end position="144"/>
    </location>
</feature>
<dbReference type="PROSITE" id="PS00028">
    <property type="entry name" value="ZINC_FINGER_C2H2_1"/>
    <property type="match status" value="1"/>
</dbReference>
<feature type="compositionally biased region" description="Basic and acidic residues" evidence="5">
    <location>
        <begin position="261"/>
        <end position="279"/>
    </location>
</feature>
<dbReference type="PROSITE" id="PS50103">
    <property type="entry name" value="ZF_C3H1"/>
    <property type="match status" value="1"/>
</dbReference>
<proteinExistence type="predicted"/>
<evidence type="ECO:0000313" key="10">
    <source>
        <dbReference type="Proteomes" id="UP000011087"/>
    </source>
</evidence>
<dbReference type="KEGG" id="gtt:GUITHDRAFT_102835"/>
<keyword evidence="3 4" id="KW-0862">Zinc</keyword>
<dbReference type="InterPro" id="IPR013087">
    <property type="entry name" value="Znf_C2H2_type"/>
</dbReference>
<dbReference type="EMBL" id="JH992975">
    <property type="protein sequence ID" value="EKX51572.1"/>
    <property type="molecule type" value="Genomic_DNA"/>
</dbReference>
<keyword evidence="2 4" id="KW-0863">Zinc-finger</keyword>
<dbReference type="PaxDb" id="55529-EKX51572"/>
<dbReference type="Proteomes" id="UP000011087">
    <property type="component" value="Unassembled WGS sequence"/>
</dbReference>
<organism evidence="8">
    <name type="scientific">Guillardia theta (strain CCMP2712)</name>
    <name type="common">Cryptophyte</name>
    <dbReference type="NCBI Taxonomy" id="905079"/>
    <lineage>
        <taxon>Eukaryota</taxon>
        <taxon>Cryptophyceae</taxon>
        <taxon>Pyrenomonadales</taxon>
        <taxon>Geminigeraceae</taxon>
        <taxon>Guillardia</taxon>
    </lineage>
</organism>
<dbReference type="GO" id="GO:0008270">
    <property type="term" value="F:zinc ion binding"/>
    <property type="evidence" value="ECO:0007669"/>
    <property type="project" value="UniProtKB-KW"/>
</dbReference>
<keyword evidence="10" id="KW-1185">Reference proteome</keyword>
<dbReference type="HOGENOM" id="CLU_755418_0_0_1"/>
<gene>
    <name evidence="8" type="ORF">GUITHDRAFT_102835</name>
</gene>
<evidence type="ECO:0000259" key="6">
    <source>
        <dbReference type="PROSITE" id="PS50103"/>
    </source>
</evidence>
<dbReference type="InterPro" id="IPR000571">
    <property type="entry name" value="Znf_CCCH"/>
</dbReference>
<reference evidence="9" key="3">
    <citation type="submission" date="2015-06" db="UniProtKB">
        <authorList>
            <consortium name="EnsemblProtists"/>
        </authorList>
    </citation>
    <scope>IDENTIFICATION</scope>
</reference>
<evidence type="ECO:0008006" key="11">
    <source>
        <dbReference type="Google" id="ProtNLM"/>
    </source>
</evidence>
<feature type="domain" description="C2H2-type" evidence="7">
    <location>
        <begin position="45"/>
        <end position="67"/>
    </location>
</feature>